<evidence type="ECO:0000313" key="2">
    <source>
        <dbReference type="Proteomes" id="UP000327493"/>
    </source>
</evidence>
<gene>
    <name evidence="1" type="ORF">FQN60_005094</name>
</gene>
<reference evidence="1 2" key="1">
    <citation type="submission" date="2019-08" db="EMBL/GenBank/DDBJ databases">
        <title>A chromosome-level genome assembly, high-density linkage maps, and genome scans reveal the genomic architecture of hybrid incompatibilities underlying speciation via character displacement in darters (Percidae: Etheostominae).</title>
        <authorList>
            <person name="Moran R.L."/>
            <person name="Catchen J.M."/>
            <person name="Fuller R.C."/>
        </authorList>
    </citation>
    <scope>NUCLEOTIDE SEQUENCE [LARGE SCALE GENOMIC DNA]</scope>
    <source>
        <strain evidence="1">EspeVRDwgs_2016</strain>
        <tissue evidence="1">Muscle</tissue>
    </source>
</reference>
<organism evidence="1 2">
    <name type="scientific">Etheostoma spectabile</name>
    <name type="common">orangethroat darter</name>
    <dbReference type="NCBI Taxonomy" id="54343"/>
    <lineage>
        <taxon>Eukaryota</taxon>
        <taxon>Metazoa</taxon>
        <taxon>Chordata</taxon>
        <taxon>Craniata</taxon>
        <taxon>Vertebrata</taxon>
        <taxon>Euteleostomi</taxon>
        <taxon>Actinopterygii</taxon>
        <taxon>Neopterygii</taxon>
        <taxon>Teleostei</taxon>
        <taxon>Neoteleostei</taxon>
        <taxon>Acanthomorphata</taxon>
        <taxon>Eupercaria</taxon>
        <taxon>Perciformes</taxon>
        <taxon>Percoidei</taxon>
        <taxon>Percidae</taxon>
        <taxon>Etheostomatinae</taxon>
        <taxon>Etheostoma</taxon>
    </lineage>
</organism>
<dbReference type="EMBL" id="VOFY01000003">
    <property type="protein sequence ID" value="KAA8594260.1"/>
    <property type="molecule type" value="Genomic_DNA"/>
</dbReference>
<sequence>MKKMDGFSARRTTGPNLGSCAMAAMTRSPPASSCLEWVCLSANNPGLRAS</sequence>
<name>A0A5J5DLZ0_9PERO</name>
<keyword evidence="2" id="KW-1185">Reference proteome</keyword>
<protein>
    <submittedName>
        <fullName evidence="1">Uncharacterized protein</fullName>
    </submittedName>
</protein>
<dbReference type="AlphaFoldDB" id="A0A5J5DLZ0"/>
<proteinExistence type="predicted"/>
<evidence type="ECO:0000313" key="1">
    <source>
        <dbReference type="EMBL" id="KAA8594260.1"/>
    </source>
</evidence>
<comment type="caution">
    <text evidence="1">The sequence shown here is derived from an EMBL/GenBank/DDBJ whole genome shotgun (WGS) entry which is preliminary data.</text>
</comment>
<dbReference type="Proteomes" id="UP000327493">
    <property type="component" value="Chromosome 3"/>
</dbReference>
<accession>A0A5J5DLZ0</accession>